<dbReference type="InterPro" id="IPR038461">
    <property type="entry name" value="Schlafen_AlbA_2_dom_sf"/>
</dbReference>
<dbReference type="Pfam" id="PF04326">
    <property type="entry name" value="SLFN_AlbA_2"/>
    <property type="match status" value="1"/>
</dbReference>
<evidence type="ECO:0000259" key="1">
    <source>
        <dbReference type="Pfam" id="PF04326"/>
    </source>
</evidence>
<dbReference type="InterPro" id="IPR007421">
    <property type="entry name" value="Schlafen_AlbA_2_dom"/>
</dbReference>
<proteinExistence type="predicted"/>
<protein>
    <recommendedName>
        <fullName evidence="1">Schlafen AlbA-2 domain-containing protein</fullName>
    </recommendedName>
</protein>
<gene>
    <name evidence="2" type="ORF">NEF87_004845</name>
</gene>
<sequence length="583" mass="69140">MTLFSKEIERIKIDDIENFLNDIGNESHRVDFKEFLSANDAFSYEFLRDVVSFANTDETGIILYGVTDKEKKIVGMKTEDSFNGDKLQTHLVNILNERISPNIINNIEVQPIYFQNSRFITIVRIKTPKNKIYSLYHKKELCHNKTVDLHEFWIRGSGSKKQITFNELLQIKKLQNDETQSNNEIFRAYNQVMKLMDLAFITKNEDLGPNYPNQLKILTEFIRNHKSNLQDFLNLTTTIDEKEGKSSGTNTFGYFTSARTLIKFLFYSQNENEKNFDISISYNPEKISKVNGSIGKNTIHAEGKFILDYYLQFKFELCNYINNQFSIKTQEMIQLERFYLYFDEISEAYRRNQNFQEILQQIFQDDKILEMFAIRGVTLCIETGSGEYYLQMNDKDKIVEMRVDITENIFEQFKFESWNDIGRKLDHIKSEQPDLYKKMFQGMSLHRIGVLNQLWDQICPEMAHKNEKEWIESFQHQFCDSIEKERWSHISFMYENNVYEFQKLFPLKIIEGISYLKINHYSLKLSKIEGRWISEIYDSSSKKRIDHKLNKKETLDNNSLMTKQIFKERGHLISLPLFTTPGF</sequence>
<evidence type="ECO:0000313" key="2">
    <source>
        <dbReference type="EMBL" id="UYP48560.1"/>
    </source>
</evidence>
<dbReference type="Gene3D" id="3.30.950.30">
    <property type="entry name" value="Schlafen, AAA domain"/>
    <property type="match status" value="1"/>
</dbReference>
<organism evidence="2 3">
    <name type="scientific">Candidatus Lokiarchaeum ossiferum</name>
    <dbReference type="NCBI Taxonomy" id="2951803"/>
    <lineage>
        <taxon>Archaea</taxon>
        <taxon>Promethearchaeati</taxon>
        <taxon>Promethearchaeota</taxon>
        <taxon>Promethearchaeia</taxon>
        <taxon>Promethearchaeales</taxon>
        <taxon>Promethearchaeaceae</taxon>
        <taxon>Candidatus Lokiarchaeum</taxon>
    </lineage>
</organism>
<dbReference type="Proteomes" id="UP001208689">
    <property type="component" value="Chromosome"/>
</dbReference>
<accession>A0ABY6HYR6</accession>
<feature type="domain" description="Schlafen AlbA-2" evidence="1">
    <location>
        <begin position="26"/>
        <end position="163"/>
    </location>
</feature>
<reference evidence="2" key="1">
    <citation type="submission" date="2022-09" db="EMBL/GenBank/DDBJ databases">
        <title>Actin cytoskeleton and complex cell architecture in an #Asgard archaeon.</title>
        <authorList>
            <person name="Ponce Toledo R.I."/>
            <person name="Schleper C."/>
            <person name="Rodrigues Oliveira T."/>
            <person name="Wollweber F."/>
            <person name="Xu J."/>
            <person name="Rittmann S."/>
            <person name="Klingl A."/>
            <person name="Pilhofer M."/>
        </authorList>
    </citation>
    <scope>NUCLEOTIDE SEQUENCE</scope>
    <source>
        <strain evidence="2">B-35</strain>
    </source>
</reference>
<dbReference type="EMBL" id="CP104013">
    <property type="protein sequence ID" value="UYP48560.1"/>
    <property type="molecule type" value="Genomic_DNA"/>
</dbReference>
<evidence type="ECO:0000313" key="3">
    <source>
        <dbReference type="Proteomes" id="UP001208689"/>
    </source>
</evidence>
<keyword evidence="3" id="KW-1185">Reference proteome</keyword>
<name>A0ABY6HYR6_9ARCH</name>